<evidence type="ECO:0000256" key="4">
    <source>
        <dbReference type="ARBA" id="ARBA00023125"/>
    </source>
</evidence>
<name>A0A1Y5XFS8_KIBAR</name>
<dbReference type="InterPro" id="IPR050239">
    <property type="entry name" value="Sigma-70_RNA_pol_init_factors"/>
</dbReference>
<evidence type="ECO:0000259" key="8">
    <source>
        <dbReference type="PROSITE" id="PS00716"/>
    </source>
</evidence>
<dbReference type="GO" id="GO:0006352">
    <property type="term" value="P:DNA-templated transcription initiation"/>
    <property type="evidence" value="ECO:0007669"/>
    <property type="project" value="InterPro"/>
</dbReference>
<dbReference type="Gene3D" id="1.10.10.10">
    <property type="entry name" value="Winged helix-like DNA-binding domain superfamily/Winged helix DNA-binding domain"/>
    <property type="match status" value="2"/>
</dbReference>
<keyword evidence="5 6" id="KW-0804">Transcription</keyword>
<dbReference type="PRINTS" id="PR00046">
    <property type="entry name" value="SIGMA70FCT"/>
</dbReference>
<comment type="similarity">
    <text evidence="1 6">Belongs to the sigma-70 factor family.</text>
</comment>
<dbReference type="InterPro" id="IPR000943">
    <property type="entry name" value="RNA_pol_sigma70"/>
</dbReference>
<dbReference type="SUPFAM" id="SSF88946">
    <property type="entry name" value="Sigma2 domain of RNA polymerase sigma factors"/>
    <property type="match status" value="1"/>
</dbReference>
<evidence type="ECO:0000313" key="10">
    <source>
        <dbReference type="Proteomes" id="UP000192674"/>
    </source>
</evidence>
<organism evidence="9 10">
    <name type="scientific">Kibdelosporangium aridum</name>
    <dbReference type="NCBI Taxonomy" id="2030"/>
    <lineage>
        <taxon>Bacteria</taxon>
        <taxon>Bacillati</taxon>
        <taxon>Actinomycetota</taxon>
        <taxon>Actinomycetes</taxon>
        <taxon>Pseudonocardiales</taxon>
        <taxon>Pseudonocardiaceae</taxon>
        <taxon>Kibdelosporangium</taxon>
    </lineage>
</organism>
<reference evidence="9 10" key="1">
    <citation type="submission" date="2017-04" db="EMBL/GenBank/DDBJ databases">
        <authorList>
            <person name="Afonso C.L."/>
            <person name="Miller P.J."/>
            <person name="Scott M.A."/>
            <person name="Spackman E."/>
            <person name="Goraichik I."/>
            <person name="Dimitrov K.M."/>
            <person name="Suarez D.L."/>
            <person name="Swayne D.E."/>
        </authorList>
    </citation>
    <scope>NUCLEOTIDE SEQUENCE [LARGE SCALE GENOMIC DNA]</scope>
    <source>
        <strain evidence="9 10">DSM 43828</strain>
    </source>
</reference>
<dbReference type="EMBL" id="FWXV01000002">
    <property type="protein sequence ID" value="SMC89128.1"/>
    <property type="molecule type" value="Genomic_DNA"/>
</dbReference>
<dbReference type="AlphaFoldDB" id="A0A1Y5XFS8"/>
<dbReference type="Pfam" id="PF04539">
    <property type="entry name" value="Sigma70_r3"/>
    <property type="match status" value="1"/>
</dbReference>
<dbReference type="Gene3D" id="1.10.601.10">
    <property type="entry name" value="RNA Polymerase Primary Sigma Factor"/>
    <property type="match status" value="1"/>
</dbReference>
<dbReference type="Pfam" id="PF04545">
    <property type="entry name" value="Sigma70_r4"/>
    <property type="match status" value="1"/>
</dbReference>
<keyword evidence="3 6" id="KW-0731">Sigma factor</keyword>
<dbReference type="InterPro" id="IPR007630">
    <property type="entry name" value="RNA_pol_sigma70_r4"/>
</dbReference>
<evidence type="ECO:0000256" key="2">
    <source>
        <dbReference type="ARBA" id="ARBA00023015"/>
    </source>
</evidence>
<dbReference type="PIRSF" id="PIRSF000770">
    <property type="entry name" value="RNA_pol_sigma-SigE/K"/>
    <property type="match status" value="1"/>
</dbReference>
<dbReference type="PANTHER" id="PTHR30603:SF60">
    <property type="entry name" value="RNA POLYMERASE SIGMA FACTOR RPOD"/>
    <property type="match status" value="1"/>
</dbReference>
<feature type="domain" description="RNA polymerase sigma-70" evidence="8">
    <location>
        <begin position="241"/>
        <end position="267"/>
    </location>
</feature>
<comment type="function">
    <text evidence="6">Sigma factors are initiation factors that promote the attachment of RNA polymerase to specific initiation sites and are then released.</text>
</comment>
<keyword evidence="2 6" id="KW-0805">Transcription regulation</keyword>
<dbReference type="SUPFAM" id="SSF88659">
    <property type="entry name" value="Sigma3 and sigma4 domains of RNA polymerase sigma factors"/>
    <property type="match status" value="2"/>
</dbReference>
<dbReference type="Pfam" id="PF04542">
    <property type="entry name" value="Sigma70_r2"/>
    <property type="match status" value="1"/>
</dbReference>
<dbReference type="GO" id="GO:0003677">
    <property type="term" value="F:DNA binding"/>
    <property type="evidence" value="ECO:0007669"/>
    <property type="project" value="UniProtKB-KW"/>
</dbReference>
<proteinExistence type="inferred from homology"/>
<dbReference type="RefSeq" id="WP_235038576.1">
    <property type="nucleotide sequence ID" value="NZ_FWXV01000002.1"/>
</dbReference>
<accession>A0A1Y5XFS8</accession>
<evidence type="ECO:0000313" key="9">
    <source>
        <dbReference type="EMBL" id="SMC89128.1"/>
    </source>
</evidence>
<dbReference type="InterPro" id="IPR009042">
    <property type="entry name" value="RNA_pol_sigma70_r1_2"/>
</dbReference>
<evidence type="ECO:0000256" key="6">
    <source>
        <dbReference type="RuleBase" id="RU362124"/>
    </source>
</evidence>
<dbReference type="InterPro" id="IPR013325">
    <property type="entry name" value="RNA_pol_sigma_r2"/>
</dbReference>
<keyword evidence="10" id="KW-1185">Reference proteome</keyword>
<dbReference type="PROSITE" id="PS00716">
    <property type="entry name" value="SIGMA70_2"/>
    <property type="match status" value="1"/>
</dbReference>
<dbReference type="Pfam" id="PF00140">
    <property type="entry name" value="Sigma70_r1_2"/>
    <property type="match status" value="1"/>
</dbReference>
<dbReference type="InterPro" id="IPR007627">
    <property type="entry name" value="RNA_pol_sigma70_r2"/>
</dbReference>
<dbReference type="InterPro" id="IPR007624">
    <property type="entry name" value="RNA_pol_sigma70_r3"/>
</dbReference>
<evidence type="ECO:0000259" key="7">
    <source>
        <dbReference type="PROSITE" id="PS00715"/>
    </source>
</evidence>
<evidence type="ECO:0000256" key="1">
    <source>
        <dbReference type="ARBA" id="ARBA00007788"/>
    </source>
</evidence>
<dbReference type="InterPro" id="IPR013324">
    <property type="entry name" value="RNA_pol_sigma_r3/r4-like"/>
</dbReference>
<evidence type="ECO:0000256" key="3">
    <source>
        <dbReference type="ARBA" id="ARBA00023082"/>
    </source>
</evidence>
<dbReference type="GO" id="GO:0016987">
    <property type="term" value="F:sigma factor activity"/>
    <property type="evidence" value="ECO:0007669"/>
    <property type="project" value="UniProtKB-KW"/>
</dbReference>
<dbReference type="Proteomes" id="UP000192674">
    <property type="component" value="Unassembled WGS sequence"/>
</dbReference>
<dbReference type="PROSITE" id="PS00715">
    <property type="entry name" value="SIGMA70_1"/>
    <property type="match status" value="1"/>
</dbReference>
<dbReference type="NCBIfam" id="TIGR02937">
    <property type="entry name" value="sigma70-ECF"/>
    <property type="match status" value="1"/>
</dbReference>
<sequence length="278" mass="31125">MDHLTKFPLLTAEQEVRLGARIEAATLAQQDTGLTEAERNRIVADGRRAKEHMIKANLRLVVSIARRYSGLPLVDLIQEGTIGLIRAVEKFDHRRGLKFSTYAVWWIKQGIGRALADQSRTIRLPVHLVTVLNAVTRARRVLMVELGREPTAAELATRLDLPVQKVELVLRQEKEPLSLHTPLGDDLELGNLIADAAPDPSSLVAAAMLRQDVDRVLKTLSEREAEVIALRFGLNDDQPRTLDEIGTHFGLTRERIRQIEAKGMAKLRRSRELADLVA</sequence>
<keyword evidence="4 6" id="KW-0238">DNA-binding</keyword>
<dbReference type="PANTHER" id="PTHR30603">
    <property type="entry name" value="RNA POLYMERASE SIGMA FACTOR RPO"/>
    <property type="match status" value="1"/>
</dbReference>
<dbReference type="CDD" id="cd06171">
    <property type="entry name" value="Sigma70_r4"/>
    <property type="match status" value="1"/>
</dbReference>
<gene>
    <name evidence="9" type="ORF">SAMN05661093_02510</name>
</gene>
<dbReference type="InterPro" id="IPR036388">
    <property type="entry name" value="WH-like_DNA-bd_sf"/>
</dbReference>
<feature type="domain" description="RNA polymerase sigma-70" evidence="7">
    <location>
        <begin position="75"/>
        <end position="88"/>
    </location>
</feature>
<evidence type="ECO:0000256" key="5">
    <source>
        <dbReference type="ARBA" id="ARBA00023163"/>
    </source>
</evidence>
<dbReference type="InterPro" id="IPR014284">
    <property type="entry name" value="RNA_pol_sigma-70_dom"/>
</dbReference>
<protein>
    <recommendedName>
        <fullName evidence="6">RNA polymerase sigma factor</fullName>
    </recommendedName>
</protein>